<dbReference type="InterPro" id="IPR015797">
    <property type="entry name" value="NUDIX_hydrolase-like_dom_sf"/>
</dbReference>
<evidence type="ECO:0000313" key="2">
    <source>
        <dbReference type="EMBL" id="KPM09296.1"/>
    </source>
</evidence>
<protein>
    <submittedName>
        <fullName evidence="2">Nucleoside diphosphate-linked moiety X motif 18-like protein</fullName>
    </submittedName>
</protein>
<name>A0A132AE84_SARSC</name>
<gene>
    <name evidence="2" type="ORF">QR98_0078300</name>
</gene>
<dbReference type="AlphaFoldDB" id="A0A132AE84"/>
<dbReference type="OrthoDB" id="10005910at2759"/>
<evidence type="ECO:0000313" key="3">
    <source>
        <dbReference type="Proteomes" id="UP000616769"/>
    </source>
</evidence>
<dbReference type="EMBL" id="JXLN01013338">
    <property type="protein sequence ID" value="KPM09296.1"/>
    <property type="molecule type" value="Genomic_DNA"/>
</dbReference>
<dbReference type="PANTHER" id="PTHR22769">
    <property type="entry name" value="MUTT/NUDIX HYDROLASE"/>
    <property type="match status" value="1"/>
</dbReference>
<dbReference type="GO" id="GO:0044716">
    <property type="term" value="F:8-oxo-GDP phosphatase activity"/>
    <property type="evidence" value="ECO:0007669"/>
    <property type="project" value="TreeGrafter"/>
</dbReference>
<dbReference type="GO" id="GO:0044715">
    <property type="term" value="F:8-oxo-dGDP phosphatase activity"/>
    <property type="evidence" value="ECO:0007669"/>
    <property type="project" value="TreeGrafter"/>
</dbReference>
<feature type="domain" description="Nudix hydrolase" evidence="1">
    <location>
        <begin position="61"/>
        <end position="159"/>
    </location>
</feature>
<sequence length="248" mass="28322">MDLMDEKIQSLLNGEIKDDEEKEFLHIDYSLQQQNFELTSRGIDPKVSSEFRPKVGLNITLVVTAVIFDDSLDVLMMQEAKTSCAKSWYLPAARVEPLERLDEAVKRGVLLETGLVIEPTTILKVESSHGNWFRFVYTGDVISGTLKTISRADQESLQACYMRDYIFDDEPLPQHKPIGLITIEHDCAIQPDQYDGICLTLLVICKDFHQCLDRCRSGFTWIKLNQTLSELVRMKLSTKHQTILHTAI</sequence>
<dbReference type="Gene3D" id="3.90.79.10">
    <property type="entry name" value="Nucleoside Triphosphate Pyrophosphohydrolase"/>
    <property type="match status" value="1"/>
</dbReference>
<evidence type="ECO:0000259" key="1">
    <source>
        <dbReference type="Pfam" id="PF00293"/>
    </source>
</evidence>
<accession>A0A132AE84</accession>
<comment type="caution">
    <text evidence="2">The sequence shown here is derived from an EMBL/GenBank/DDBJ whole genome shotgun (WGS) entry which is preliminary data.</text>
</comment>
<dbReference type="PANTHER" id="PTHR22769:SF56">
    <property type="entry name" value="8-OXO-DGDP PHOSPHATASE NUDT18"/>
    <property type="match status" value="1"/>
</dbReference>
<dbReference type="VEuPathDB" id="VectorBase:SSCA002811"/>
<dbReference type="Pfam" id="PF00293">
    <property type="entry name" value="NUDIX"/>
    <property type="match status" value="1"/>
</dbReference>
<dbReference type="InterPro" id="IPR000086">
    <property type="entry name" value="NUDIX_hydrolase_dom"/>
</dbReference>
<dbReference type="Proteomes" id="UP000616769">
    <property type="component" value="Unassembled WGS sequence"/>
</dbReference>
<dbReference type="SUPFAM" id="SSF55811">
    <property type="entry name" value="Nudix"/>
    <property type="match status" value="1"/>
</dbReference>
<organism evidence="2 3">
    <name type="scientific">Sarcoptes scabiei</name>
    <name type="common">Itch mite</name>
    <name type="synonym">Acarus scabiei</name>
    <dbReference type="NCBI Taxonomy" id="52283"/>
    <lineage>
        <taxon>Eukaryota</taxon>
        <taxon>Metazoa</taxon>
        <taxon>Ecdysozoa</taxon>
        <taxon>Arthropoda</taxon>
        <taxon>Chelicerata</taxon>
        <taxon>Arachnida</taxon>
        <taxon>Acari</taxon>
        <taxon>Acariformes</taxon>
        <taxon>Sarcoptiformes</taxon>
        <taxon>Astigmata</taxon>
        <taxon>Psoroptidia</taxon>
        <taxon>Sarcoptoidea</taxon>
        <taxon>Sarcoptidae</taxon>
        <taxon>Sarcoptinae</taxon>
        <taxon>Sarcoptes</taxon>
    </lineage>
</organism>
<reference evidence="2 3" key="1">
    <citation type="journal article" date="2015" name="Parasit. Vectors">
        <title>Draft genome of the scabies mite.</title>
        <authorList>
            <person name="Rider S.D.Jr."/>
            <person name="Morgan M.S."/>
            <person name="Arlian L.G."/>
        </authorList>
    </citation>
    <scope>NUCLEOTIDE SEQUENCE [LARGE SCALE GENOMIC DNA]</scope>
    <source>
        <strain evidence="2">Arlian Lab</strain>
    </source>
</reference>
<proteinExistence type="predicted"/>